<organism evidence="3 4">
    <name type="scientific">Latilactobacillus sakei</name>
    <name type="common">Lactobacillus sakei</name>
    <dbReference type="NCBI Taxonomy" id="1599"/>
    <lineage>
        <taxon>Bacteria</taxon>
        <taxon>Bacillati</taxon>
        <taxon>Bacillota</taxon>
        <taxon>Bacilli</taxon>
        <taxon>Lactobacillales</taxon>
        <taxon>Lactobacillaceae</taxon>
        <taxon>Latilactobacillus</taxon>
    </lineage>
</organism>
<comment type="caution">
    <text evidence="3">The sequence shown here is derived from an EMBL/GenBank/DDBJ whole genome shotgun (WGS) entry which is preliminary data.</text>
</comment>
<accession>A0AAX0VB78</accession>
<dbReference type="InterPro" id="IPR054612">
    <property type="entry name" value="Phage_capsid-like_C"/>
</dbReference>
<dbReference type="NCBIfam" id="TIGR01554">
    <property type="entry name" value="major_cap_HK97"/>
    <property type="match status" value="1"/>
</dbReference>
<dbReference type="EMBL" id="MKGH01000017">
    <property type="protein sequence ID" value="PKX78412.1"/>
    <property type="molecule type" value="Genomic_DNA"/>
</dbReference>
<protein>
    <submittedName>
        <fullName evidence="3">Phage major capsid protein</fullName>
    </submittedName>
</protein>
<dbReference type="Pfam" id="PF05065">
    <property type="entry name" value="Phage_capsid"/>
    <property type="match status" value="1"/>
</dbReference>
<gene>
    <name evidence="3" type="ORF">CUR37_04340</name>
</gene>
<evidence type="ECO:0000256" key="1">
    <source>
        <dbReference type="ARBA" id="ARBA00004328"/>
    </source>
</evidence>
<dbReference type="InterPro" id="IPR024455">
    <property type="entry name" value="Phage_capsid"/>
</dbReference>
<evidence type="ECO:0000259" key="2">
    <source>
        <dbReference type="Pfam" id="PF05065"/>
    </source>
</evidence>
<dbReference type="AlphaFoldDB" id="A0AAX0VB78"/>
<comment type="subcellular location">
    <subcellularLocation>
        <location evidence="1">Virion</location>
    </subcellularLocation>
</comment>
<sequence>MLNEKIKALEVEIRDLETKFNTDLESANKLAEDGKLEEVRSLKKTLDDGKKALAEKRDTLTDLKSIAEQRKIETGAKKEVKTDEPTEQRDLLRHYIASKGEIRAGLTTVDNEAILPKDIVYTAEKELKTVVDLRQFVDVIPVTNMSGTYPVLENVSEVFPTVEELEKNPELAKPKFNKVDYKIQTRRGALAISQEDIDDAVNVDGIVADQMAQRDINTSNAAILEKAKTMTAKKVSSFDDIKKMLNVDLDPAYSKAIVASQTFFNWLDTLKDNNGRYLLQDSITSASGKVLSGNVPVAVVPDTQLGKQGDSVAFVGDLKRAVKFFDRKQLSLRWMDNDIYGQYLAGVMRFDTRVADTKAGFFVTQEDVVTSPASK</sequence>
<evidence type="ECO:0000313" key="4">
    <source>
        <dbReference type="Proteomes" id="UP000234349"/>
    </source>
</evidence>
<proteinExistence type="predicted"/>
<dbReference type="Gene3D" id="3.30.2320.10">
    <property type="entry name" value="hypothetical protein PF0899 domain"/>
    <property type="match status" value="1"/>
</dbReference>
<dbReference type="RefSeq" id="WP_099769389.1">
    <property type="nucleotide sequence ID" value="NZ_CP017275.1"/>
</dbReference>
<reference evidence="3 4" key="1">
    <citation type="submission" date="2016-09" db="EMBL/GenBank/DDBJ databases">
        <authorList>
            <person name="Inglin R.C."/>
        </authorList>
    </citation>
    <scope>NUCLEOTIDE SEQUENCE [LARGE SCALE GENOMIC DNA]</scope>
    <source>
        <strain evidence="3 4">RI-517</strain>
    </source>
</reference>
<dbReference type="Proteomes" id="UP000234349">
    <property type="component" value="Unassembled WGS sequence"/>
</dbReference>
<evidence type="ECO:0000313" key="3">
    <source>
        <dbReference type="EMBL" id="PKX78412.1"/>
    </source>
</evidence>
<name>A0AAX0VB78_LATSK</name>
<dbReference type="SUPFAM" id="SSF56563">
    <property type="entry name" value="Major capsid protein gp5"/>
    <property type="match status" value="1"/>
</dbReference>
<feature type="domain" description="Phage capsid-like C-terminal" evidence="2">
    <location>
        <begin position="116"/>
        <end position="359"/>
    </location>
</feature>